<dbReference type="EMBL" id="JAUSRD010000019">
    <property type="protein sequence ID" value="MDP9896628.1"/>
    <property type="molecule type" value="Genomic_DNA"/>
</dbReference>
<accession>A0AAW8D951</accession>
<dbReference type="PANTHER" id="PTHR34219">
    <property type="entry name" value="IRON-REGULATED INNER MEMBRANE PROTEIN-RELATED"/>
    <property type="match status" value="1"/>
</dbReference>
<evidence type="ECO:0000313" key="3">
    <source>
        <dbReference type="EMBL" id="MDP9896628.1"/>
    </source>
</evidence>
<dbReference type="PANTHER" id="PTHR34219:SF5">
    <property type="entry name" value="BLR4505 PROTEIN"/>
    <property type="match status" value="1"/>
</dbReference>
<comment type="caution">
    <text evidence="3">The sequence shown here is derived from an EMBL/GenBank/DDBJ whole genome shotgun (WGS) entry which is preliminary data.</text>
</comment>
<dbReference type="Pfam" id="PF03929">
    <property type="entry name" value="PepSY_TM"/>
    <property type="match status" value="1"/>
</dbReference>
<feature type="transmembrane region" description="Helical" evidence="2">
    <location>
        <begin position="226"/>
        <end position="245"/>
    </location>
</feature>
<feature type="transmembrane region" description="Helical" evidence="2">
    <location>
        <begin position="155"/>
        <end position="177"/>
    </location>
</feature>
<dbReference type="RefSeq" id="WP_306881944.1">
    <property type="nucleotide sequence ID" value="NZ_JAUSRD010000019.1"/>
</dbReference>
<evidence type="ECO:0000313" key="4">
    <source>
        <dbReference type="Proteomes" id="UP001242045"/>
    </source>
</evidence>
<keyword evidence="2" id="KW-0812">Transmembrane</keyword>
<dbReference type="AlphaFoldDB" id="A0AAW8D951"/>
<gene>
    <name evidence="3" type="ORF">J2W31_005764</name>
</gene>
<keyword evidence="2" id="KW-1133">Transmembrane helix</keyword>
<dbReference type="InterPro" id="IPR005625">
    <property type="entry name" value="PepSY-ass_TM"/>
</dbReference>
<evidence type="ECO:0000256" key="1">
    <source>
        <dbReference type="SAM" id="MobiDB-lite"/>
    </source>
</evidence>
<feature type="region of interest" description="Disordered" evidence="1">
    <location>
        <begin position="412"/>
        <end position="434"/>
    </location>
</feature>
<protein>
    <submittedName>
        <fullName evidence="3">Iron-regulated membrane protein</fullName>
    </submittedName>
</protein>
<feature type="transmembrane region" description="Helical" evidence="2">
    <location>
        <begin position="378"/>
        <end position="399"/>
    </location>
</feature>
<organism evidence="3 4">
    <name type="scientific">Variovorax boronicumulans</name>
    <dbReference type="NCBI Taxonomy" id="436515"/>
    <lineage>
        <taxon>Bacteria</taxon>
        <taxon>Pseudomonadati</taxon>
        <taxon>Pseudomonadota</taxon>
        <taxon>Betaproteobacteria</taxon>
        <taxon>Burkholderiales</taxon>
        <taxon>Comamonadaceae</taxon>
        <taxon>Variovorax</taxon>
    </lineage>
</organism>
<reference evidence="3" key="1">
    <citation type="submission" date="2023-07" db="EMBL/GenBank/DDBJ databases">
        <title>Sorghum-associated microbial communities from plants grown in Nebraska, USA.</title>
        <authorList>
            <person name="Schachtman D."/>
        </authorList>
    </citation>
    <scope>NUCLEOTIDE SEQUENCE</scope>
    <source>
        <strain evidence="3">DS3754</strain>
    </source>
</reference>
<evidence type="ECO:0000256" key="2">
    <source>
        <dbReference type="SAM" id="Phobius"/>
    </source>
</evidence>
<dbReference type="Proteomes" id="UP001242045">
    <property type="component" value="Unassembled WGS sequence"/>
</dbReference>
<sequence length="434" mass="48655">MRAFATAIHRWAGLAVALFLIVSGLTGAVISWDHEIDGWLNRKLYDTQSRGPFKDPFELAAAVEAHDPRARVAYMPLGFEEGHAAGYFVQPRVDPATDKPFRLGYNQVFVDPVTAEVRGRRDSTAISLKPETLMPFLRKLHYMLHVPAMWGTDRIGWWIMGTVALVWLLDSFVALYLTMPRRLRKAVHPTHRPAGAWWQRWKPSWTVRWAAGGYKLNFDLHRAGGLWIWGLIIVVAFTSFSLNLYKEVFHPMLSLVSKTTPGPSALVPLAPLGTRIEPTIGFREIVAQAEAEARRRGWTTPLGGAFYNARGGFYNISFFDHATHDDSDGMGLSNLYLDGRDGHVISSNRPWHGTAADVFAQLQLPLHGGRILGMPGRIMMSALGLVVAMLSITGIVIWARKLRSRRLQARREREQARTAAPGFRQDAGFSPARR</sequence>
<proteinExistence type="predicted"/>
<name>A0AAW8D951_9BURK</name>
<feature type="transmembrane region" description="Helical" evidence="2">
    <location>
        <begin position="12"/>
        <end position="32"/>
    </location>
</feature>
<keyword evidence="2" id="KW-0472">Membrane</keyword>